<evidence type="ECO:0000313" key="4">
    <source>
        <dbReference type="EnsemblMetazoa" id="ASIC008272-PA"/>
    </source>
</evidence>
<dbReference type="SMART" id="SM00595">
    <property type="entry name" value="MADF"/>
    <property type="match status" value="1"/>
</dbReference>
<dbReference type="EnsemblMetazoa" id="ASIC008272-RA">
    <property type="protein sequence ID" value="ASIC008272-PA"/>
    <property type="gene ID" value="ASIC008272"/>
</dbReference>
<reference evidence="3 5" key="1">
    <citation type="journal article" date="2014" name="BMC Genomics">
        <title>Genome sequence of Anopheles sinensis provides insight into genetics basis of mosquito competence for malaria parasites.</title>
        <authorList>
            <person name="Zhou D."/>
            <person name="Zhang D."/>
            <person name="Ding G."/>
            <person name="Shi L."/>
            <person name="Hou Q."/>
            <person name="Ye Y."/>
            <person name="Xu Y."/>
            <person name="Zhou H."/>
            <person name="Xiong C."/>
            <person name="Li S."/>
            <person name="Yu J."/>
            <person name="Hong S."/>
            <person name="Yu X."/>
            <person name="Zou P."/>
            <person name="Chen C."/>
            <person name="Chang X."/>
            <person name="Wang W."/>
            <person name="Lv Y."/>
            <person name="Sun Y."/>
            <person name="Ma L."/>
            <person name="Shen B."/>
            <person name="Zhu C."/>
        </authorList>
    </citation>
    <scope>NUCLEOTIDE SEQUENCE [LARGE SCALE GENOMIC DNA]</scope>
</reference>
<feature type="compositionally biased region" description="Acidic residues" evidence="1">
    <location>
        <begin position="150"/>
        <end position="160"/>
    </location>
</feature>
<name>A0A084VRR2_ANOSI</name>
<accession>A0A084VRR2</accession>
<reference evidence="4" key="2">
    <citation type="submission" date="2020-05" db="UniProtKB">
        <authorList>
            <consortium name="EnsemblMetazoa"/>
        </authorList>
    </citation>
    <scope>IDENTIFICATION</scope>
</reference>
<protein>
    <submittedName>
        <fullName evidence="4">MADF domain-containing protein</fullName>
    </submittedName>
</protein>
<dbReference type="AlphaFoldDB" id="A0A084VRR2"/>
<evidence type="ECO:0000313" key="3">
    <source>
        <dbReference type="EMBL" id="KFB40656.1"/>
    </source>
</evidence>
<dbReference type="EMBL" id="KE525036">
    <property type="protein sequence ID" value="KFB40656.1"/>
    <property type="molecule type" value="Genomic_DNA"/>
</dbReference>
<dbReference type="Pfam" id="PF10545">
    <property type="entry name" value="MADF_DNA_bdg"/>
    <property type="match status" value="1"/>
</dbReference>
<feature type="compositionally biased region" description="Basic and acidic residues" evidence="1">
    <location>
        <begin position="171"/>
        <end position="184"/>
    </location>
</feature>
<dbReference type="OrthoDB" id="7743053at2759"/>
<feature type="compositionally biased region" description="Low complexity" evidence="1">
    <location>
        <begin position="161"/>
        <end position="170"/>
    </location>
</feature>
<dbReference type="Proteomes" id="UP000030765">
    <property type="component" value="Unassembled WGS sequence"/>
</dbReference>
<dbReference type="VEuPathDB" id="VectorBase:ASIS010704"/>
<dbReference type="PANTHER" id="PTHR21505:SF8">
    <property type="entry name" value="DPT-YFP REPRESSOR BY OVEREXPRESSION, ISOFORM D-RELATED"/>
    <property type="match status" value="1"/>
</dbReference>
<evidence type="ECO:0000259" key="2">
    <source>
        <dbReference type="PROSITE" id="PS51029"/>
    </source>
</evidence>
<feature type="domain" description="MADF" evidence="2">
    <location>
        <begin position="9"/>
        <end position="97"/>
    </location>
</feature>
<gene>
    <name evidence="3" type="ORF">ZHAS_00008272</name>
</gene>
<keyword evidence="5" id="KW-1185">Reference proteome</keyword>
<dbReference type="VEuPathDB" id="VectorBase:ASIC008272"/>
<organism evidence="3">
    <name type="scientific">Anopheles sinensis</name>
    <name type="common">Mosquito</name>
    <dbReference type="NCBI Taxonomy" id="74873"/>
    <lineage>
        <taxon>Eukaryota</taxon>
        <taxon>Metazoa</taxon>
        <taxon>Ecdysozoa</taxon>
        <taxon>Arthropoda</taxon>
        <taxon>Hexapoda</taxon>
        <taxon>Insecta</taxon>
        <taxon>Pterygota</taxon>
        <taxon>Neoptera</taxon>
        <taxon>Endopterygota</taxon>
        <taxon>Diptera</taxon>
        <taxon>Nematocera</taxon>
        <taxon>Culicoidea</taxon>
        <taxon>Culicidae</taxon>
        <taxon>Anophelinae</taxon>
        <taxon>Anopheles</taxon>
    </lineage>
</organism>
<dbReference type="EMBL" id="ATLV01015771">
    <property type="status" value="NOT_ANNOTATED_CDS"/>
    <property type="molecule type" value="Genomic_DNA"/>
</dbReference>
<dbReference type="PROSITE" id="PS51029">
    <property type="entry name" value="MADF"/>
    <property type="match status" value="1"/>
</dbReference>
<sequence length="204" mass="23818">MACKETTLALIEDYRKLPILWSKKHPLYKHRETRVKHLKFLAKKYCVKASVMEKRIHNLRSQFSREHKEHLKKTKPAFPRRPWYGYEKMLFLQDDWQGVAGTNTDESFDDLSDADAFDMDDDLDETKTPSVIDVTETKLIPIIDVEDDSSDSLSELEADDTTPTVSSSSTKQKEHANQFRDPHFKCKWQKQTGSAKTGRIRRVR</sequence>
<dbReference type="PANTHER" id="PTHR21505">
    <property type="entry name" value="MADF DOMAIN-CONTAINING PROTEIN-RELATED"/>
    <property type="match status" value="1"/>
</dbReference>
<evidence type="ECO:0000313" key="5">
    <source>
        <dbReference type="Proteomes" id="UP000030765"/>
    </source>
</evidence>
<evidence type="ECO:0000256" key="1">
    <source>
        <dbReference type="SAM" id="MobiDB-lite"/>
    </source>
</evidence>
<feature type="region of interest" description="Disordered" evidence="1">
    <location>
        <begin position="150"/>
        <end position="204"/>
    </location>
</feature>
<dbReference type="InterPro" id="IPR006578">
    <property type="entry name" value="MADF-dom"/>
</dbReference>
<proteinExistence type="predicted"/>